<dbReference type="EMBL" id="CP060811">
    <property type="protein sequence ID" value="QQN86912.1"/>
    <property type="molecule type" value="Genomic_DNA"/>
</dbReference>
<feature type="transmembrane region" description="Helical" evidence="1">
    <location>
        <begin position="80"/>
        <end position="103"/>
    </location>
</feature>
<evidence type="ECO:0000256" key="1">
    <source>
        <dbReference type="SAM" id="Phobius"/>
    </source>
</evidence>
<accession>A0A7T7WG31</accession>
<dbReference type="AlphaFoldDB" id="A0A7T7WG31"/>
<evidence type="ECO:0000313" key="2">
    <source>
        <dbReference type="EMBL" id="QQN86912.1"/>
    </source>
</evidence>
<gene>
    <name evidence="2" type="ORF">IAQ69_08410</name>
</gene>
<proteinExistence type="predicted"/>
<name>A0A7T7WG31_9GAMM</name>
<organism evidence="2 3">
    <name type="scientific">Acinetobacter variabilis</name>
    <dbReference type="NCBI Taxonomy" id="70346"/>
    <lineage>
        <taxon>Bacteria</taxon>
        <taxon>Pseudomonadati</taxon>
        <taxon>Pseudomonadota</taxon>
        <taxon>Gammaproteobacteria</taxon>
        <taxon>Moraxellales</taxon>
        <taxon>Moraxellaceae</taxon>
        <taxon>Acinetobacter</taxon>
    </lineage>
</organism>
<sequence length="109" mass="12715">MTLYWVLMASILSIVVAVICCEIYKIRFECSQEAKDERGTMILLKQKSLSYNILFLGISSAFLIIIGFEGFGLKWLEREVFIYWIMFTGFLQSIASTIYTHYLRKDVFS</sequence>
<evidence type="ECO:0000313" key="3">
    <source>
        <dbReference type="Proteomes" id="UP000596079"/>
    </source>
</evidence>
<keyword evidence="1" id="KW-1133">Transmembrane helix</keyword>
<keyword evidence="1" id="KW-0472">Membrane</keyword>
<dbReference type="Proteomes" id="UP000596079">
    <property type="component" value="Chromosome"/>
</dbReference>
<reference evidence="2 3" key="1">
    <citation type="submission" date="2020-08" db="EMBL/GenBank/DDBJ databases">
        <title>Emergence of ISAba1-mediated novel tet(X) in Acinetobacter variabilis from a chicken farm.</title>
        <authorList>
            <person name="Peng K."/>
            <person name="Li R."/>
        </authorList>
    </citation>
    <scope>NUCLEOTIDE SEQUENCE [LARGE SCALE GENOMIC DNA]</scope>
    <source>
        <strain evidence="2 3">XM9F202-2</strain>
    </source>
</reference>
<feature type="transmembrane region" description="Helical" evidence="1">
    <location>
        <begin position="6"/>
        <end position="28"/>
    </location>
</feature>
<feature type="transmembrane region" description="Helical" evidence="1">
    <location>
        <begin position="49"/>
        <end position="68"/>
    </location>
</feature>
<protein>
    <submittedName>
        <fullName evidence="2">Uncharacterized protein</fullName>
    </submittedName>
</protein>
<dbReference type="RefSeq" id="WP_052026307.1">
    <property type="nucleotide sequence ID" value="NZ_CP060811.1"/>
</dbReference>
<keyword evidence="1" id="KW-0812">Transmembrane</keyword>